<name>A0A099KYI1_COLPS</name>
<sequence length="402" mass="45717">MTKKRILMVALDFPPCKSAGVQRTLKFAEYLKDFGWEPIILTVNEGAHNTVDHSQTISPEIKHVFRSFAFNASRDFSIKGKYLSIMKVPDRWWTWKFTAVPLGKKIIQELQPDVIWSTYPVSTTHNIAYKLSKWSGLPWIADYRDPLQSRYDKNAKNYDFVAHRIERKTLLNADKVVFTTKRASTLYQSLYPDVKLSNFHVIENGYDEGNFASLTQKQNETEGFFSLLHSGAVYESGRDPQAIFSAISILKRKGKISKSNFELVFRGLSSAGPYESVLSSLDITDLVAFKPSITYKDSLEEMMQASALLIIQGPLFNNQIPGKLFEYIRTNKPILALTPNNGATGLLLKEVEMSSMGIHSIDLEKALIELMSLKINGREGIEKYSRYEKTKQLANILNSMER</sequence>
<protein>
    <recommendedName>
        <fullName evidence="1">Glycosyltransferase subfamily 4-like N-terminal domain-containing protein</fullName>
    </recommendedName>
</protein>
<dbReference type="InterPro" id="IPR028098">
    <property type="entry name" value="Glyco_trans_4-like_N"/>
</dbReference>
<dbReference type="RefSeq" id="WP_033092619.1">
    <property type="nucleotide sequence ID" value="NZ_JQED01000005.1"/>
</dbReference>
<dbReference type="Proteomes" id="UP000029843">
    <property type="component" value="Unassembled WGS sequence"/>
</dbReference>
<dbReference type="GO" id="GO:0016757">
    <property type="term" value="F:glycosyltransferase activity"/>
    <property type="evidence" value="ECO:0007669"/>
    <property type="project" value="UniProtKB-ARBA"/>
</dbReference>
<gene>
    <name evidence="2" type="ORF">ND2E_1892</name>
</gene>
<reference evidence="2 3" key="1">
    <citation type="submission" date="2014-08" db="EMBL/GenBank/DDBJ databases">
        <title>Genomic and Phenotypic Diversity of Colwellia psychrerythraea strains from Disparate Marine Basins.</title>
        <authorList>
            <person name="Techtmann S.M."/>
            <person name="Stelling S.C."/>
            <person name="Utturkar S.M."/>
            <person name="Alshibli N."/>
            <person name="Harris A."/>
            <person name="Brown S.D."/>
            <person name="Hazen T.C."/>
        </authorList>
    </citation>
    <scope>NUCLEOTIDE SEQUENCE [LARGE SCALE GENOMIC DNA]</scope>
    <source>
        <strain evidence="2 3">ND2E</strain>
    </source>
</reference>
<accession>A0A099KYI1</accession>
<evidence type="ECO:0000313" key="2">
    <source>
        <dbReference type="EMBL" id="KGJ94703.1"/>
    </source>
</evidence>
<evidence type="ECO:0000313" key="3">
    <source>
        <dbReference type="Proteomes" id="UP000029843"/>
    </source>
</evidence>
<feature type="domain" description="Glycosyltransferase subfamily 4-like N-terminal" evidence="1">
    <location>
        <begin position="61"/>
        <end position="207"/>
    </location>
</feature>
<dbReference type="PATRIC" id="fig|28229.4.peg.911"/>
<dbReference type="Pfam" id="PF13439">
    <property type="entry name" value="Glyco_transf_4"/>
    <property type="match status" value="1"/>
</dbReference>
<dbReference type="EMBL" id="JQED01000005">
    <property type="protein sequence ID" value="KGJ94703.1"/>
    <property type="molecule type" value="Genomic_DNA"/>
</dbReference>
<dbReference type="AlphaFoldDB" id="A0A099KYI1"/>
<organism evidence="2 3">
    <name type="scientific">Colwellia psychrerythraea</name>
    <name type="common">Vibrio psychroerythus</name>
    <dbReference type="NCBI Taxonomy" id="28229"/>
    <lineage>
        <taxon>Bacteria</taxon>
        <taxon>Pseudomonadati</taxon>
        <taxon>Pseudomonadota</taxon>
        <taxon>Gammaproteobacteria</taxon>
        <taxon>Alteromonadales</taxon>
        <taxon>Colwelliaceae</taxon>
        <taxon>Colwellia</taxon>
    </lineage>
</organism>
<comment type="caution">
    <text evidence="2">The sequence shown here is derived from an EMBL/GenBank/DDBJ whole genome shotgun (WGS) entry which is preliminary data.</text>
</comment>
<evidence type="ECO:0000259" key="1">
    <source>
        <dbReference type="Pfam" id="PF13439"/>
    </source>
</evidence>
<dbReference type="Gene3D" id="3.40.50.2000">
    <property type="entry name" value="Glycogen Phosphorylase B"/>
    <property type="match status" value="1"/>
</dbReference>
<dbReference type="OrthoDB" id="9794575at2"/>
<dbReference type="SUPFAM" id="SSF53756">
    <property type="entry name" value="UDP-Glycosyltransferase/glycogen phosphorylase"/>
    <property type="match status" value="1"/>
</dbReference>
<proteinExistence type="predicted"/>